<proteinExistence type="predicted"/>
<feature type="chain" id="PRO_5035746969" evidence="1">
    <location>
        <begin position="30"/>
        <end position="88"/>
    </location>
</feature>
<dbReference type="AlphaFoldDB" id="A0A8T2K4L4"/>
<gene>
    <name evidence="2" type="ORF">GDO86_003001</name>
</gene>
<evidence type="ECO:0000313" key="2">
    <source>
        <dbReference type="EMBL" id="KAG8450560.1"/>
    </source>
</evidence>
<organism evidence="2 3">
    <name type="scientific">Hymenochirus boettgeri</name>
    <name type="common">Congo dwarf clawed frog</name>
    <dbReference type="NCBI Taxonomy" id="247094"/>
    <lineage>
        <taxon>Eukaryota</taxon>
        <taxon>Metazoa</taxon>
        <taxon>Chordata</taxon>
        <taxon>Craniata</taxon>
        <taxon>Vertebrata</taxon>
        <taxon>Euteleostomi</taxon>
        <taxon>Amphibia</taxon>
        <taxon>Batrachia</taxon>
        <taxon>Anura</taxon>
        <taxon>Pipoidea</taxon>
        <taxon>Pipidae</taxon>
        <taxon>Pipinae</taxon>
        <taxon>Hymenochirus</taxon>
    </lineage>
</organism>
<keyword evidence="1" id="KW-0732">Signal</keyword>
<dbReference type="EMBL" id="JAACNH010000002">
    <property type="protein sequence ID" value="KAG8450560.1"/>
    <property type="molecule type" value="Genomic_DNA"/>
</dbReference>
<evidence type="ECO:0000313" key="3">
    <source>
        <dbReference type="Proteomes" id="UP000812440"/>
    </source>
</evidence>
<name>A0A8T2K4L4_9PIPI</name>
<evidence type="ECO:0000256" key="1">
    <source>
        <dbReference type="SAM" id="SignalP"/>
    </source>
</evidence>
<reference evidence="2" key="1">
    <citation type="thesis" date="2020" institute="ProQuest LLC" country="789 East Eisenhower Parkway, Ann Arbor, MI, USA">
        <title>Comparative Genomics and Chromosome Evolution.</title>
        <authorList>
            <person name="Mudd A.B."/>
        </authorList>
    </citation>
    <scope>NUCLEOTIDE SEQUENCE</scope>
    <source>
        <strain evidence="2">Female2</strain>
        <tissue evidence="2">Blood</tissue>
    </source>
</reference>
<sequence length="88" mass="10206">MSFHLKSFRTTWVPLLHLLFLCLNAELSSELFQGKVPTKVLGDSGQFTCQGIFYEIDCVWPALLNHTSAWFAPYDQRSINFTNMLQQY</sequence>
<comment type="caution">
    <text evidence="2">The sequence shown here is derived from an EMBL/GenBank/DDBJ whole genome shotgun (WGS) entry which is preliminary data.</text>
</comment>
<keyword evidence="3" id="KW-1185">Reference proteome</keyword>
<dbReference type="Proteomes" id="UP000812440">
    <property type="component" value="Chromosome 2"/>
</dbReference>
<accession>A0A8T2K4L4</accession>
<feature type="signal peptide" evidence="1">
    <location>
        <begin position="1"/>
        <end position="29"/>
    </location>
</feature>
<protein>
    <submittedName>
        <fullName evidence="2">Uncharacterized protein</fullName>
    </submittedName>
</protein>